<dbReference type="CDD" id="cd16018">
    <property type="entry name" value="Enpp"/>
    <property type="match status" value="1"/>
</dbReference>
<keyword evidence="2" id="KW-1185">Reference proteome</keyword>
<dbReference type="SUPFAM" id="SSF53649">
    <property type="entry name" value="Alkaline phosphatase-like"/>
    <property type="match status" value="1"/>
</dbReference>
<dbReference type="PANTHER" id="PTHR10151:SF120">
    <property type="entry name" value="BIS(5'-ADENOSYL)-TRIPHOSPHATASE"/>
    <property type="match status" value="1"/>
</dbReference>
<dbReference type="Pfam" id="PF01663">
    <property type="entry name" value="Phosphodiest"/>
    <property type="match status" value="1"/>
</dbReference>
<dbReference type="AlphaFoldDB" id="A0A2N5HNR4"/>
<dbReference type="Gene3D" id="3.40.720.10">
    <property type="entry name" value="Alkaline Phosphatase, subunit A"/>
    <property type="match status" value="1"/>
</dbReference>
<name>A0A2N5HNR4_9BACI</name>
<dbReference type="OrthoDB" id="9779418at2"/>
<reference evidence="1 2" key="1">
    <citation type="submission" date="2017-11" db="EMBL/GenBank/DDBJ databases">
        <title>Comparitive Functional Genomics of Dry Heat Resistant strains isolated from the Viking Spacecraft.</title>
        <authorList>
            <person name="Seuylemezian A."/>
            <person name="Cooper K."/>
            <person name="Vaishampayan P."/>
        </authorList>
    </citation>
    <scope>NUCLEOTIDE SEQUENCE [LARGE SCALE GENOMIC DNA]</scope>
    <source>
        <strain evidence="1 2">V32-6</strain>
    </source>
</reference>
<dbReference type="InterPro" id="IPR002591">
    <property type="entry name" value="Phosphodiest/P_Trfase"/>
</dbReference>
<dbReference type="PANTHER" id="PTHR10151">
    <property type="entry name" value="ECTONUCLEOTIDE PYROPHOSPHATASE/PHOSPHODIESTERASE"/>
    <property type="match status" value="1"/>
</dbReference>
<dbReference type="EMBL" id="PGVE01000028">
    <property type="protein sequence ID" value="PLS07176.1"/>
    <property type="molecule type" value="Genomic_DNA"/>
</dbReference>
<evidence type="ECO:0000313" key="1">
    <source>
        <dbReference type="EMBL" id="PLS07176.1"/>
    </source>
</evidence>
<accession>A0A2N5HNR4</accession>
<comment type="caution">
    <text evidence="1">The sequence shown here is derived from an EMBL/GenBank/DDBJ whole genome shotgun (WGS) entry which is preliminary data.</text>
</comment>
<evidence type="ECO:0000313" key="2">
    <source>
        <dbReference type="Proteomes" id="UP000234950"/>
    </source>
</evidence>
<gene>
    <name evidence="1" type="ORF">CVD27_05710</name>
</gene>
<proteinExistence type="predicted"/>
<organism evidence="1 2">
    <name type="scientific">Neobacillus cucumis</name>
    <dbReference type="NCBI Taxonomy" id="1740721"/>
    <lineage>
        <taxon>Bacteria</taxon>
        <taxon>Bacillati</taxon>
        <taxon>Bacillota</taxon>
        <taxon>Bacilli</taxon>
        <taxon>Bacillales</taxon>
        <taxon>Bacillaceae</taxon>
        <taxon>Neobacillus</taxon>
    </lineage>
</organism>
<dbReference type="Proteomes" id="UP000234950">
    <property type="component" value="Unassembled WGS sequence"/>
</dbReference>
<sequence>MNRLTDHLIIISFDCLSALDLPILRELPHFQTLLSEGALVEHVESIYPSVTYPCHATIVTGNYPNRHGVFNNTLLQPGMASPDWNWYRKCIHGTTLYDEVKKANMTTAALLWPVTAKADIDYNMPEIFSNRPWQNQILVSLMNGSPRFQWEMSKRYGHIRKGLQQPELDNFILETTVDTIKTKKPNLLMVHFTDLDTQRHEHGFSSEESMMALHRHNQRLGRILEALKEARIYEQSTVIALGDHSALDEQKAIHLNVLFTTQNLITTNANRKLLDWKAYCKSCDGSAYIYLKNPTDVDTFQKVHNLLNLLLEEPDFGIETFITGEEAAARGADPACAFMLEARQGFYFLEDFSGEFIKTISKKESAADKKYTLACHGYSPEKENYGTILMAAGNGIQKITLPYIRLIDEGPTFARLLGVSLGNTDGKVIEELLTLKEEVI</sequence>
<dbReference type="InterPro" id="IPR017850">
    <property type="entry name" value="Alkaline_phosphatase_core_sf"/>
</dbReference>
<dbReference type="RefSeq" id="WP_101646917.1">
    <property type="nucleotide sequence ID" value="NZ_PGVE01000028.1"/>
</dbReference>
<protein>
    <submittedName>
        <fullName evidence="1">Alkaline phosphatase family protein</fullName>
    </submittedName>
</protein>
<dbReference type="GO" id="GO:0016787">
    <property type="term" value="F:hydrolase activity"/>
    <property type="evidence" value="ECO:0007669"/>
    <property type="project" value="UniProtKB-ARBA"/>
</dbReference>